<feature type="compositionally biased region" description="Basic and acidic residues" evidence="6">
    <location>
        <begin position="112"/>
        <end position="205"/>
    </location>
</feature>
<keyword evidence="2" id="KW-1003">Cell membrane</keyword>
<dbReference type="EMBL" id="GBRH01169709">
    <property type="protein sequence ID" value="JAE28187.1"/>
    <property type="molecule type" value="Transcribed_RNA"/>
</dbReference>
<dbReference type="AlphaFoldDB" id="A0A0A9GUG4"/>
<dbReference type="GO" id="GO:0034605">
    <property type="term" value="P:cellular response to heat"/>
    <property type="evidence" value="ECO:0007669"/>
    <property type="project" value="TreeGrafter"/>
</dbReference>
<accession>A0A0A9GUG4</accession>
<dbReference type="InterPro" id="IPR002068">
    <property type="entry name" value="A-crystallin/Hsp20_dom"/>
</dbReference>
<feature type="region of interest" description="Disordered" evidence="6">
    <location>
        <begin position="105"/>
        <end position="243"/>
    </location>
</feature>
<dbReference type="SUPFAM" id="SSF49764">
    <property type="entry name" value="HSP20-like chaperones"/>
    <property type="match status" value="1"/>
</dbReference>
<dbReference type="PANTHER" id="PTHR43670">
    <property type="entry name" value="HEAT SHOCK PROTEIN 26"/>
    <property type="match status" value="1"/>
</dbReference>
<keyword evidence="2" id="KW-0472">Membrane</keyword>
<reference evidence="8" key="2">
    <citation type="journal article" date="2015" name="Data Brief">
        <title>Shoot transcriptome of the giant reed, Arundo donax.</title>
        <authorList>
            <person name="Barrero R.A."/>
            <person name="Guerrero F.D."/>
            <person name="Moolhuijzen P."/>
            <person name="Goolsby J.A."/>
            <person name="Tidwell J."/>
            <person name="Bellgard S.E."/>
            <person name="Bellgard M.I."/>
        </authorList>
    </citation>
    <scope>NUCLEOTIDE SEQUENCE</scope>
    <source>
        <tissue evidence="8">Shoot tissue taken approximately 20 cm above the soil surface</tissue>
    </source>
</reference>
<evidence type="ECO:0000256" key="1">
    <source>
        <dbReference type="ARBA" id="ARBA00004162"/>
    </source>
</evidence>
<dbReference type="PANTHER" id="PTHR43670:SF114">
    <property type="entry name" value="OS05G0592000 PROTEIN"/>
    <property type="match status" value="1"/>
</dbReference>
<feature type="compositionally biased region" description="Basic and acidic residues" evidence="6">
    <location>
        <begin position="213"/>
        <end position="243"/>
    </location>
</feature>
<dbReference type="Gene3D" id="2.60.40.790">
    <property type="match status" value="1"/>
</dbReference>
<dbReference type="Pfam" id="PF00011">
    <property type="entry name" value="HSP20"/>
    <property type="match status" value="1"/>
</dbReference>
<name>A0A0A9GUG4_ARUDO</name>
<dbReference type="GO" id="GO:0006952">
    <property type="term" value="P:defense response"/>
    <property type="evidence" value="ECO:0007669"/>
    <property type="project" value="UniProtKB-KW"/>
</dbReference>
<comment type="similarity">
    <text evidence="4 5">Belongs to the small heat shock protein (HSP20) family.</text>
</comment>
<feature type="domain" description="SHSP" evidence="7">
    <location>
        <begin position="15"/>
        <end position="117"/>
    </location>
</feature>
<evidence type="ECO:0000256" key="3">
    <source>
        <dbReference type="ARBA" id="ARBA00022821"/>
    </source>
</evidence>
<evidence type="ECO:0000256" key="6">
    <source>
        <dbReference type="SAM" id="MobiDB-lite"/>
    </source>
</evidence>
<sequence length="322" mass="36051">MASKQGTKQQHQQQAADHEFEPKYEWQENAANFVLRLHLSGFRKEDFKVQVDGAGRLTVRGQRADAGKHARFHKVFQLPATSNLDDISGRFDAGVLTLTVPKRPAAPPATIEEIKKPRQQVDDAKPKLVDQAKPEEDTKRPQPDEGKPKEEIKKPKDDAKLKEQAMTKKAEQVKEEMDANRSKPEQEEHKTAPPAVKKEEDKPKPEGAAAAPTEKKQVDDERAATAVDRERAATEKKLERMRRRCAEEERAKAAAAAEEAERERTAARRGWKERVAEELEGLAGSEWAEGLVETVKKNKEVIAAAVAAFSIGFLASRLFSRN</sequence>
<proteinExistence type="inferred from homology"/>
<dbReference type="CDD" id="cd06464">
    <property type="entry name" value="ACD_sHsps-like"/>
    <property type="match status" value="1"/>
</dbReference>
<dbReference type="InterPro" id="IPR008978">
    <property type="entry name" value="HSP20-like_chaperone"/>
</dbReference>
<evidence type="ECO:0000259" key="7">
    <source>
        <dbReference type="PROSITE" id="PS01031"/>
    </source>
</evidence>
<evidence type="ECO:0000313" key="8">
    <source>
        <dbReference type="EMBL" id="JAE28187.1"/>
    </source>
</evidence>
<organism evidence="8">
    <name type="scientific">Arundo donax</name>
    <name type="common">Giant reed</name>
    <name type="synonym">Donax arundinaceus</name>
    <dbReference type="NCBI Taxonomy" id="35708"/>
    <lineage>
        <taxon>Eukaryota</taxon>
        <taxon>Viridiplantae</taxon>
        <taxon>Streptophyta</taxon>
        <taxon>Embryophyta</taxon>
        <taxon>Tracheophyta</taxon>
        <taxon>Spermatophyta</taxon>
        <taxon>Magnoliopsida</taxon>
        <taxon>Liliopsida</taxon>
        <taxon>Poales</taxon>
        <taxon>Poaceae</taxon>
        <taxon>PACMAD clade</taxon>
        <taxon>Arundinoideae</taxon>
        <taxon>Arundineae</taxon>
        <taxon>Arundo</taxon>
    </lineage>
</organism>
<dbReference type="PROSITE" id="PS01031">
    <property type="entry name" value="SHSP"/>
    <property type="match status" value="1"/>
</dbReference>
<reference evidence="8" key="1">
    <citation type="submission" date="2014-09" db="EMBL/GenBank/DDBJ databases">
        <authorList>
            <person name="Magalhaes I.L.F."/>
            <person name="Oliveira U."/>
            <person name="Santos F.R."/>
            <person name="Vidigal T.H.D.A."/>
            <person name="Brescovit A.D."/>
            <person name="Santos A.J."/>
        </authorList>
    </citation>
    <scope>NUCLEOTIDE SEQUENCE</scope>
    <source>
        <tissue evidence="8">Shoot tissue taken approximately 20 cm above the soil surface</tissue>
    </source>
</reference>
<protein>
    <recommendedName>
        <fullName evidence="7">SHSP domain-containing protein</fullName>
    </recommendedName>
</protein>
<keyword evidence="3" id="KW-0611">Plant defense</keyword>
<evidence type="ECO:0000256" key="4">
    <source>
        <dbReference type="PROSITE-ProRule" id="PRU00285"/>
    </source>
</evidence>
<comment type="subcellular location">
    <subcellularLocation>
        <location evidence="1">Cell membrane</location>
        <topology evidence="1">Single-pass membrane protein</topology>
    </subcellularLocation>
</comment>
<evidence type="ECO:0000256" key="2">
    <source>
        <dbReference type="ARBA" id="ARBA00022475"/>
    </source>
</evidence>
<dbReference type="GO" id="GO:0005886">
    <property type="term" value="C:plasma membrane"/>
    <property type="evidence" value="ECO:0007669"/>
    <property type="project" value="UniProtKB-SubCell"/>
</dbReference>
<feature type="region of interest" description="Disordered" evidence="6">
    <location>
        <begin position="1"/>
        <end position="22"/>
    </location>
</feature>
<evidence type="ECO:0000256" key="5">
    <source>
        <dbReference type="RuleBase" id="RU003616"/>
    </source>
</evidence>